<name>A0A1H8U1G4_9GAMM</name>
<comment type="similarity">
    <text evidence="2 5">Belongs to the TolB family.</text>
</comment>
<keyword evidence="4 5" id="KW-0574">Periplasm</keyword>
<evidence type="ECO:0000256" key="4">
    <source>
        <dbReference type="ARBA" id="ARBA00022764"/>
    </source>
</evidence>
<feature type="chain" id="PRO_5011802740" description="Tol-Pal system protein TolB" evidence="5">
    <location>
        <begin position="25"/>
        <end position="429"/>
    </location>
</feature>
<evidence type="ECO:0000256" key="2">
    <source>
        <dbReference type="ARBA" id="ARBA00009820"/>
    </source>
</evidence>
<dbReference type="Gene3D" id="2.120.10.30">
    <property type="entry name" value="TolB, C-terminal domain"/>
    <property type="match status" value="1"/>
</dbReference>
<dbReference type="GO" id="GO:0051301">
    <property type="term" value="P:cell division"/>
    <property type="evidence" value="ECO:0007669"/>
    <property type="project" value="UniProtKB-UniRule"/>
</dbReference>
<feature type="signal peptide" evidence="5">
    <location>
        <begin position="1"/>
        <end position="24"/>
    </location>
</feature>
<evidence type="ECO:0000256" key="3">
    <source>
        <dbReference type="ARBA" id="ARBA00022729"/>
    </source>
</evidence>
<evidence type="ECO:0000256" key="5">
    <source>
        <dbReference type="HAMAP-Rule" id="MF_00671"/>
    </source>
</evidence>
<evidence type="ECO:0000256" key="1">
    <source>
        <dbReference type="ARBA" id="ARBA00004418"/>
    </source>
</evidence>
<keyword evidence="3 5" id="KW-0732">Signal</keyword>
<dbReference type="Pfam" id="PF07676">
    <property type="entry name" value="PD40"/>
    <property type="match status" value="4"/>
</dbReference>
<comment type="subunit">
    <text evidence="5">The Tol-Pal system is composed of five core proteins: the inner membrane proteins TolA, TolQ and TolR, the periplasmic protein TolB and the outer membrane protein Pal. They form a network linking the inner and outer membranes and the peptidoglycan layer.</text>
</comment>
<dbReference type="SUPFAM" id="SSF52964">
    <property type="entry name" value="TolB, N-terminal domain"/>
    <property type="match status" value="1"/>
</dbReference>
<dbReference type="Proteomes" id="UP000199657">
    <property type="component" value="Unassembled WGS sequence"/>
</dbReference>
<dbReference type="InterPro" id="IPR011659">
    <property type="entry name" value="WD40"/>
</dbReference>
<protein>
    <recommendedName>
        <fullName evidence="5">Tol-Pal system protein TolB</fullName>
    </recommendedName>
</protein>
<dbReference type="SUPFAM" id="SSF69304">
    <property type="entry name" value="Tricorn protease N-terminal domain"/>
    <property type="match status" value="1"/>
</dbReference>
<dbReference type="PANTHER" id="PTHR36842">
    <property type="entry name" value="PROTEIN TOLB HOMOLOG"/>
    <property type="match status" value="1"/>
</dbReference>
<evidence type="ECO:0000313" key="7">
    <source>
        <dbReference type="EMBL" id="SEO96673.1"/>
    </source>
</evidence>
<reference evidence="7 8" key="1">
    <citation type="submission" date="2016-10" db="EMBL/GenBank/DDBJ databases">
        <authorList>
            <person name="de Groot N.N."/>
        </authorList>
    </citation>
    <scope>NUCLEOTIDE SEQUENCE [LARGE SCALE GENOMIC DNA]</scope>
    <source>
        <strain evidence="7 8">CGMCC 1.6291</strain>
    </source>
</reference>
<dbReference type="InterPro" id="IPR007195">
    <property type="entry name" value="TolB_N"/>
</dbReference>
<dbReference type="InterPro" id="IPR014167">
    <property type="entry name" value="Tol-Pal_TolB"/>
</dbReference>
<dbReference type="GO" id="GO:0042597">
    <property type="term" value="C:periplasmic space"/>
    <property type="evidence" value="ECO:0007669"/>
    <property type="project" value="UniProtKB-SubCell"/>
</dbReference>
<sequence precursor="true">MHPRLKALAAAALTLGLLPGLAKAELVVEITQGAEAALPIAVAEFGDDGEAPPEDIATIIRNNLLRSGQFDPLPQEEFIDNPTRSDDVRYENWRALGVDNLVVGETRRDGDNFQVRFELLDVFTGDRMLGRSFRVQPGSLRAVAHVISDSIHEELLDRPGAFNTMVAYVAIDESGDEREFELIVADADGHDPQSILTSSEPLLSPAWAPDRERLAYVSFEGRRSEIFVQNIRTGERDNIASFRGLNSAPAWSPDGSTLAVTLSKDGQTDIYALDVETGSTTQITNHHSIDTEAAWSPDGDSIYFTSDRAGNPNIYRVDADGGNVERITYEGTYNASPDISPDGEQLAMVHRTDDGFRIAVQDLNRDRFRVVSEGPHDESPSFAPNGALLVYATRQDGVGVLGTASMYGEARHIMATEGRTLREPAWSPQ</sequence>
<evidence type="ECO:0000313" key="8">
    <source>
        <dbReference type="Proteomes" id="UP000199657"/>
    </source>
</evidence>
<feature type="domain" description="TolB N-terminal" evidence="6">
    <location>
        <begin position="27"/>
        <end position="127"/>
    </location>
</feature>
<dbReference type="Pfam" id="PF04052">
    <property type="entry name" value="TolB_N"/>
    <property type="match status" value="1"/>
</dbReference>
<comment type="function">
    <text evidence="5">Part of the Tol-Pal system, which plays a role in outer membrane invagination during cell division and is important for maintaining outer membrane integrity.</text>
</comment>
<keyword evidence="5" id="KW-0132">Cell division</keyword>
<dbReference type="HAMAP" id="MF_00671">
    <property type="entry name" value="TolB"/>
    <property type="match status" value="1"/>
</dbReference>
<dbReference type="EMBL" id="FOEG01000005">
    <property type="protein sequence ID" value="SEO96673.1"/>
    <property type="molecule type" value="Genomic_DNA"/>
</dbReference>
<dbReference type="Gene3D" id="3.40.50.10070">
    <property type="entry name" value="TolB, N-terminal domain"/>
    <property type="match status" value="1"/>
</dbReference>
<dbReference type="STRING" id="406100.SAMN04488052_10582"/>
<keyword evidence="8" id="KW-1185">Reference proteome</keyword>
<proteinExistence type="inferred from homology"/>
<dbReference type="OrthoDB" id="9802240at2"/>
<accession>A0A1H8U1G4</accession>
<evidence type="ECO:0000259" key="6">
    <source>
        <dbReference type="Pfam" id="PF04052"/>
    </source>
</evidence>
<keyword evidence="5" id="KW-0131">Cell cycle</keyword>
<dbReference type="InterPro" id="IPR011042">
    <property type="entry name" value="6-blade_b-propeller_TolB-like"/>
</dbReference>
<organism evidence="7 8">
    <name type="scientific">Aquisalimonas asiatica</name>
    <dbReference type="NCBI Taxonomy" id="406100"/>
    <lineage>
        <taxon>Bacteria</taxon>
        <taxon>Pseudomonadati</taxon>
        <taxon>Pseudomonadota</taxon>
        <taxon>Gammaproteobacteria</taxon>
        <taxon>Chromatiales</taxon>
        <taxon>Ectothiorhodospiraceae</taxon>
        <taxon>Aquisalimonas</taxon>
    </lineage>
</organism>
<dbReference type="GO" id="GO:0017038">
    <property type="term" value="P:protein import"/>
    <property type="evidence" value="ECO:0007669"/>
    <property type="project" value="InterPro"/>
</dbReference>
<dbReference type="NCBIfam" id="TIGR02800">
    <property type="entry name" value="propeller_TolB"/>
    <property type="match status" value="1"/>
</dbReference>
<dbReference type="AlphaFoldDB" id="A0A1H8U1G4"/>
<dbReference type="RefSeq" id="WP_091644295.1">
    <property type="nucleotide sequence ID" value="NZ_FOEG01000005.1"/>
</dbReference>
<gene>
    <name evidence="5" type="primary">tolB</name>
    <name evidence="7" type="ORF">SAMN04488052_10582</name>
</gene>
<dbReference type="PANTHER" id="PTHR36842:SF1">
    <property type="entry name" value="PROTEIN TOLB"/>
    <property type="match status" value="1"/>
</dbReference>
<comment type="subcellular location">
    <subcellularLocation>
        <location evidence="1 5">Periplasm</location>
    </subcellularLocation>
</comment>